<comment type="function">
    <text evidence="1 6">Catalyzes the reversible cyclization of carbamoyl aspartate to dihydroorotate.</text>
</comment>
<evidence type="ECO:0000256" key="3">
    <source>
        <dbReference type="ARBA" id="ARBA00022723"/>
    </source>
</evidence>
<feature type="binding site" evidence="6">
    <location>
        <position position="172"/>
    </location>
    <ligand>
        <name>Zn(2+)</name>
        <dbReference type="ChEBI" id="CHEBI:29105"/>
        <label>2</label>
    </ligand>
</feature>
<dbReference type="GO" id="GO:0044205">
    <property type="term" value="P:'de novo' UMP biosynthetic process"/>
    <property type="evidence" value="ECO:0007669"/>
    <property type="project" value="UniProtKB-UniRule"/>
</dbReference>
<dbReference type="Gene3D" id="2.30.40.10">
    <property type="entry name" value="Urease, subunit C, domain 1"/>
    <property type="match status" value="1"/>
</dbReference>
<feature type="binding site" evidence="6">
    <location>
        <position position="340"/>
    </location>
    <ligand>
        <name>Zn(2+)</name>
        <dbReference type="ChEBI" id="CHEBI:29105"/>
        <label>1</label>
    </ligand>
</feature>
<name>D1C2A4_SPHTD</name>
<feature type="binding site" evidence="6">
    <location>
        <position position="199"/>
    </location>
    <ligand>
        <name>Zn(2+)</name>
        <dbReference type="ChEBI" id="CHEBI:29105"/>
        <label>2</label>
    </ligand>
</feature>
<sequence>MGSGRTQRLFSYEVHGHRGGRPILIRGGRVVDPSQGLDAVADVLVVGEQIAAVGVGLAAPAGAEVVDASGLVVTPGLIDVHVHLRDPGFPEKETLETGAAAAVRGGFTTVCCMPNTNPALDTPERIADVVERAAGLPVRIYPIGAISIGRAGTEPADWAGMAAAGAIGFSDDGDSTRSSAVMRQALAWSADSGLPIMVHAEDWTLAPSGVMHEGDVSRELDLPGIPAAAEEIITGRDIELARLTGGWLHVLHVSTAHALDMVRAAKRDGLRVTAEVMPHHLLLSYEWVAGRRRFVWEDTVVSGPCPDPNAKVNPPLRPEADARALLDGVTDGTFDIIATDHAPHAASDKPADLRRAASGMIGLEVALPLLLRLVEAGRLPLITVIDRLSTAPARLFGLPGGSLRPGGVADLTVFDPAAEWVVSPETIASKSKNTPLVGMTLRGAVRMTMIAGEVRYRG</sequence>
<accession>D1C2A4</accession>
<dbReference type="EC" id="3.5.2.3" evidence="6"/>
<dbReference type="EMBL" id="CP001823">
    <property type="protein sequence ID" value="ACZ38371.1"/>
    <property type="molecule type" value="Genomic_DNA"/>
</dbReference>
<dbReference type="PROSITE" id="PS00483">
    <property type="entry name" value="DIHYDROOROTASE_2"/>
    <property type="match status" value="1"/>
</dbReference>
<comment type="pathway">
    <text evidence="6">Pyrimidine metabolism; UMP biosynthesis via de novo pathway; (S)-dihydroorotate from bicarbonate: step 3/3.</text>
</comment>
<dbReference type="InterPro" id="IPR004722">
    <property type="entry name" value="DHOase"/>
</dbReference>
<evidence type="ECO:0000256" key="1">
    <source>
        <dbReference type="ARBA" id="ARBA00002368"/>
    </source>
</evidence>
<evidence type="ECO:0000313" key="9">
    <source>
        <dbReference type="Proteomes" id="UP000002027"/>
    </source>
</evidence>
<feature type="binding site" evidence="6">
    <location>
        <position position="252"/>
    </location>
    <ligand>
        <name>Zn(2+)</name>
        <dbReference type="ChEBI" id="CHEBI:29105"/>
        <label>2</label>
    </ligand>
</feature>
<dbReference type="Pfam" id="PF01979">
    <property type="entry name" value="Amidohydro_1"/>
    <property type="match status" value="1"/>
</dbReference>
<dbReference type="KEGG" id="sti:Sthe_0934"/>
<comment type="caution">
    <text evidence="6">Lacks conserved residue(s) required for the propagation of feature annotation.</text>
</comment>
<dbReference type="Gene3D" id="3.20.20.140">
    <property type="entry name" value="Metal-dependent hydrolases"/>
    <property type="match status" value="1"/>
</dbReference>
<keyword evidence="4 6" id="KW-0378">Hydrolase</keyword>
<dbReference type="PANTHER" id="PTHR43668:SF2">
    <property type="entry name" value="ALLANTOINASE"/>
    <property type="match status" value="1"/>
</dbReference>
<dbReference type="GO" id="GO:0008270">
    <property type="term" value="F:zinc ion binding"/>
    <property type="evidence" value="ECO:0007669"/>
    <property type="project" value="UniProtKB-UniRule"/>
</dbReference>
<keyword evidence="9" id="KW-1185">Reference proteome</keyword>
<dbReference type="HOGENOM" id="CLU_015572_1_0_0"/>
<dbReference type="AlphaFoldDB" id="D1C2A4"/>
<comment type="similarity">
    <text evidence="2 6">Belongs to the metallo-dependent hydrolases superfamily. DHOase family. Class I DHOase subfamily.</text>
</comment>
<protein>
    <recommendedName>
        <fullName evidence="6">Dihydroorotase</fullName>
        <shortName evidence="6">DHOase</shortName>
        <ecNumber evidence="6">3.5.2.3</ecNumber>
    </recommendedName>
</protein>
<feature type="binding site" evidence="6">
    <location>
        <position position="313"/>
    </location>
    <ligand>
        <name>substrate</name>
    </ligand>
</feature>
<dbReference type="UniPathway" id="UPA00070">
    <property type="reaction ID" value="UER00117"/>
</dbReference>
<dbReference type="InterPro" id="IPR032466">
    <property type="entry name" value="Metal_Hydrolase"/>
</dbReference>
<dbReference type="GO" id="GO:0004038">
    <property type="term" value="F:allantoinase activity"/>
    <property type="evidence" value="ECO:0007669"/>
    <property type="project" value="TreeGrafter"/>
</dbReference>
<proteinExistence type="inferred from homology"/>
<dbReference type="InterPro" id="IPR002195">
    <property type="entry name" value="Dihydroorotase_CS"/>
</dbReference>
<evidence type="ECO:0000313" key="8">
    <source>
        <dbReference type="EMBL" id="ACZ38371.1"/>
    </source>
</evidence>
<feature type="domain" description="Amidohydrolase-related" evidence="7">
    <location>
        <begin position="72"/>
        <end position="454"/>
    </location>
</feature>
<dbReference type="SUPFAM" id="SSF51556">
    <property type="entry name" value="Metallo-dependent hydrolases"/>
    <property type="match status" value="1"/>
</dbReference>
<comment type="cofactor">
    <cofactor evidence="6">
        <name>Zn(2+)</name>
        <dbReference type="ChEBI" id="CHEBI:29105"/>
    </cofactor>
    <text evidence="6">Binds 2 Zn(2+) ions per subunit.</text>
</comment>
<feature type="binding site" evidence="6">
    <location>
        <position position="344"/>
    </location>
    <ligand>
        <name>substrate</name>
    </ligand>
</feature>
<dbReference type="PROSITE" id="PS00482">
    <property type="entry name" value="DIHYDROOROTASE_1"/>
    <property type="match status" value="1"/>
</dbReference>
<dbReference type="HAMAP" id="MF_00220_B">
    <property type="entry name" value="PyrC_classI_B"/>
    <property type="match status" value="1"/>
</dbReference>
<dbReference type="InterPro" id="IPR011059">
    <property type="entry name" value="Metal-dep_hydrolase_composite"/>
</dbReference>
<feature type="active site" evidence="6">
    <location>
        <position position="340"/>
    </location>
</feature>
<evidence type="ECO:0000256" key="5">
    <source>
        <dbReference type="ARBA" id="ARBA00022975"/>
    </source>
</evidence>
<feature type="binding site" evidence="6">
    <location>
        <position position="172"/>
    </location>
    <ligand>
        <name>Zn(2+)</name>
        <dbReference type="ChEBI" id="CHEBI:29105"/>
        <label>1</label>
    </ligand>
</feature>
<reference evidence="8 9" key="2">
    <citation type="journal article" date="2010" name="Stand. Genomic Sci.">
        <title>Complete genome sequence of Desulfohalobium retbaense type strain (HR(100)).</title>
        <authorList>
            <person name="Spring S."/>
            <person name="Nolan M."/>
            <person name="Lapidus A."/>
            <person name="Glavina Del Rio T."/>
            <person name="Copeland A."/>
            <person name="Tice H."/>
            <person name="Cheng J.F."/>
            <person name="Lucas S."/>
            <person name="Land M."/>
            <person name="Chen F."/>
            <person name="Bruce D."/>
            <person name="Goodwin L."/>
            <person name="Pitluck S."/>
            <person name="Ivanova N."/>
            <person name="Mavromatis K."/>
            <person name="Mikhailova N."/>
            <person name="Pati A."/>
            <person name="Chen A."/>
            <person name="Palaniappan K."/>
            <person name="Hauser L."/>
            <person name="Chang Y.J."/>
            <person name="Jeffries C.D."/>
            <person name="Munk C."/>
            <person name="Kiss H."/>
            <person name="Chain P."/>
            <person name="Han C."/>
            <person name="Brettin T."/>
            <person name="Detter J.C."/>
            <person name="Schuler E."/>
            <person name="Goker M."/>
            <person name="Rohde M."/>
            <person name="Bristow J."/>
            <person name="Eisen J.A."/>
            <person name="Markowitz V."/>
            <person name="Hugenholtz P."/>
            <person name="Kyrpides N.C."/>
            <person name="Klenk H.P."/>
        </authorList>
    </citation>
    <scope>NUCLEOTIDE SEQUENCE [LARGE SCALE GENOMIC DNA]</scope>
    <source>
        <strain evidence="9">ATCC 49802 / DSM 20745 / S 6022</strain>
    </source>
</reference>
<dbReference type="InterPro" id="IPR006680">
    <property type="entry name" value="Amidohydro-rel"/>
</dbReference>
<feature type="binding site" evidence="6">
    <location>
        <position position="115"/>
    </location>
    <ligand>
        <name>substrate</name>
    </ligand>
</feature>
<dbReference type="STRING" id="479434.Sthe_0934"/>
<gene>
    <name evidence="6" type="primary">pyrC</name>
    <name evidence="8" type="ordered locus">Sthe_0934</name>
</gene>
<keyword evidence="3 6" id="KW-0479">Metal-binding</keyword>
<dbReference type="InterPro" id="IPR050138">
    <property type="entry name" value="DHOase/Allantoinase_Hydrolase"/>
</dbReference>
<evidence type="ECO:0000256" key="4">
    <source>
        <dbReference type="ARBA" id="ARBA00022801"/>
    </source>
</evidence>
<dbReference type="eggNOG" id="COG0044">
    <property type="taxonomic scope" value="Bacteria"/>
</dbReference>
<dbReference type="GO" id="GO:0006145">
    <property type="term" value="P:purine nucleobase catabolic process"/>
    <property type="evidence" value="ECO:0007669"/>
    <property type="project" value="TreeGrafter"/>
</dbReference>
<dbReference type="FunCoup" id="D1C2A4">
    <property type="interactions" value="281"/>
</dbReference>
<evidence type="ECO:0000256" key="6">
    <source>
        <dbReference type="HAMAP-Rule" id="MF_00220"/>
    </source>
</evidence>
<keyword evidence="5 6" id="KW-0665">Pyrimidine biosynthesis</keyword>
<dbReference type="GO" id="GO:0005737">
    <property type="term" value="C:cytoplasm"/>
    <property type="evidence" value="ECO:0007669"/>
    <property type="project" value="TreeGrafter"/>
</dbReference>
<organism evidence="8 9">
    <name type="scientific">Sphaerobacter thermophilus (strain ATCC 49802 / DSM 20745 / KCCM 41009 / NCIMB 13125 / S 6022)</name>
    <dbReference type="NCBI Taxonomy" id="479434"/>
    <lineage>
        <taxon>Bacteria</taxon>
        <taxon>Pseudomonadati</taxon>
        <taxon>Thermomicrobiota</taxon>
        <taxon>Thermomicrobia</taxon>
        <taxon>Sphaerobacterales</taxon>
        <taxon>Sphaerobacterineae</taxon>
        <taxon>Sphaerobacteraceae</taxon>
        <taxon>Sphaerobacter</taxon>
    </lineage>
</organism>
<feature type="binding site" evidence="6">
    <location>
        <begin position="83"/>
        <end position="85"/>
    </location>
    <ligand>
        <name>substrate</name>
    </ligand>
</feature>
<dbReference type="Proteomes" id="UP000002027">
    <property type="component" value="Chromosome 1"/>
</dbReference>
<keyword evidence="6" id="KW-0862">Zinc</keyword>
<dbReference type="GO" id="GO:0004151">
    <property type="term" value="F:dihydroorotase activity"/>
    <property type="evidence" value="ECO:0007669"/>
    <property type="project" value="UniProtKB-UniRule"/>
</dbReference>
<dbReference type="PANTHER" id="PTHR43668">
    <property type="entry name" value="ALLANTOINASE"/>
    <property type="match status" value="1"/>
</dbReference>
<evidence type="ECO:0000259" key="7">
    <source>
        <dbReference type="Pfam" id="PF01979"/>
    </source>
</evidence>
<comment type="catalytic activity">
    <reaction evidence="6">
        <text>(S)-dihydroorotate + H2O = N-carbamoyl-L-aspartate + H(+)</text>
        <dbReference type="Rhea" id="RHEA:24296"/>
        <dbReference type="ChEBI" id="CHEBI:15377"/>
        <dbReference type="ChEBI" id="CHEBI:15378"/>
        <dbReference type="ChEBI" id="CHEBI:30864"/>
        <dbReference type="ChEBI" id="CHEBI:32814"/>
        <dbReference type="EC" id="3.5.2.3"/>
    </reaction>
</comment>
<dbReference type="NCBIfam" id="TIGR00857">
    <property type="entry name" value="pyrC_multi"/>
    <property type="match status" value="1"/>
</dbReference>
<dbReference type="SUPFAM" id="SSF51338">
    <property type="entry name" value="Composite domain of metallo-dependent hydrolases"/>
    <property type="match status" value="1"/>
</dbReference>
<dbReference type="CDD" id="cd01317">
    <property type="entry name" value="DHOase_IIa"/>
    <property type="match status" value="1"/>
</dbReference>
<feature type="binding site" evidence="6">
    <location>
        <position position="83"/>
    </location>
    <ligand>
        <name>Zn(2+)</name>
        <dbReference type="ChEBI" id="CHEBI:29105"/>
        <label>1</label>
    </ligand>
</feature>
<dbReference type="InParanoid" id="D1C2A4"/>
<reference evidence="9" key="1">
    <citation type="submission" date="2009-11" db="EMBL/GenBank/DDBJ databases">
        <title>The complete chromosome 1 of Sphaerobacter thermophilus DSM 20745.</title>
        <authorList>
            <person name="Lucas S."/>
            <person name="Copeland A."/>
            <person name="Lapidus A."/>
            <person name="Glavina del Rio T."/>
            <person name="Dalin E."/>
            <person name="Tice H."/>
            <person name="Bruce D."/>
            <person name="Goodwin L."/>
            <person name="Pitluck S."/>
            <person name="Kyrpides N."/>
            <person name="Mavromatis K."/>
            <person name="Ivanova N."/>
            <person name="Mikhailova N."/>
            <person name="LaButti K.M."/>
            <person name="Clum A."/>
            <person name="Sun H.I."/>
            <person name="Brettin T."/>
            <person name="Detter J.C."/>
            <person name="Han C."/>
            <person name="Larimer F."/>
            <person name="Land M."/>
            <person name="Hauser L."/>
            <person name="Markowitz V."/>
            <person name="Cheng J.F."/>
            <person name="Hugenholtz P."/>
            <person name="Woyke T."/>
            <person name="Wu D."/>
            <person name="Steenblock K."/>
            <person name="Schneider S."/>
            <person name="Pukall R."/>
            <person name="Goeker M."/>
            <person name="Klenk H.P."/>
            <person name="Eisen J.A."/>
        </authorList>
    </citation>
    <scope>NUCLEOTIDE SEQUENCE [LARGE SCALE GENOMIC DNA]</scope>
    <source>
        <strain evidence="9">ATCC 49802 / DSM 20745 / S 6022</strain>
    </source>
</reference>
<feature type="binding site" evidence="6">
    <location>
        <position position="81"/>
    </location>
    <ligand>
        <name>Zn(2+)</name>
        <dbReference type="ChEBI" id="CHEBI:29105"/>
        <label>1</label>
    </ligand>
</feature>
<evidence type="ECO:0000256" key="2">
    <source>
        <dbReference type="ARBA" id="ARBA00010286"/>
    </source>
</evidence>